<evidence type="ECO:0000313" key="2">
    <source>
        <dbReference type="EMBL" id="TWL40814.1"/>
    </source>
</evidence>
<evidence type="ECO:0000313" key="4">
    <source>
        <dbReference type="Proteomes" id="UP000429980"/>
    </source>
</evidence>
<reference evidence="2 4" key="2">
    <citation type="submission" date="2019-06" db="EMBL/GenBank/DDBJ databases">
        <title>Genome sequence analysis of &gt;100 Bacillus licheniformis strains suggests intrinsic resistance to this species.</title>
        <authorList>
            <person name="Wels M."/>
            <person name="Siezen R.J."/>
            <person name="Johansen E."/>
            <person name="Stuer-Lauridsen B."/>
            <person name="Bjerre K."/>
            <person name="Nielsen B.K.K."/>
        </authorList>
    </citation>
    <scope>NUCLEOTIDE SEQUENCE [LARGE SCALE GENOMIC DNA]</scope>
    <source>
        <strain evidence="2 4">BAC-15381</strain>
    </source>
</reference>
<keyword evidence="4" id="KW-1185">Reference proteome</keyword>
<evidence type="ECO:0000313" key="1">
    <source>
        <dbReference type="EMBL" id="OLF87789.1"/>
    </source>
</evidence>
<name>A0A7Z0WU64_9BACI</name>
<dbReference type="Proteomes" id="UP000185604">
    <property type="component" value="Unassembled WGS sequence"/>
</dbReference>
<gene>
    <name evidence="1" type="ORF">B4121_4241</name>
    <name evidence="2" type="ORF">CHCC15381_0611</name>
</gene>
<dbReference type="AlphaFoldDB" id="A0A7Z0WU64"/>
<accession>A0A7Z0WU64</accession>
<dbReference type="EMBL" id="NILF01000026">
    <property type="protein sequence ID" value="TWL40814.1"/>
    <property type="molecule type" value="Genomic_DNA"/>
</dbReference>
<evidence type="ECO:0000313" key="3">
    <source>
        <dbReference type="Proteomes" id="UP000185604"/>
    </source>
</evidence>
<protein>
    <submittedName>
        <fullName evidence="1">Uncharacterized protein</fullName>
    </submittedName>
</protein>
<sequence>MKHVKGCRPDRQPFPFICAFRRSSFVHHLHPRRFEKALNPETLRP</sequence>
<proteinExistence type="predicted"/>
<comment type="caution">
    <text evidence="1">The sequence shown here is derived from an EMBL/GenBank/DDBJ whole genome shotgun (WGS) entry which is preliminary data.</text>
</comment>
<dbReference type="Proteomes" id="UP000429980">
    <property type="component" value="Unassembled WGS sequence"/>
</dbReference>
<dbReference type="EMBL" id="LKPO01000026">
    <property type="protein sequence ID" value="OLF87789.1"/>
    <property type="molecule type" value="Genomic_DNA"/>
</dbReference>
<organism evidence="1 3">
    <name type="scientific">Bacillus paralicheniformis</name>
    <dbReference type="NCBI Taxonomy" id="1648923"/>
    <lineage>
        <taxon>Bacteria</taxon>
        <taxon>Bacillati</taxon>
        <taxon>Bacillota</taxon>
        <taxon>Bacilli</taxon>
        <taxon>Bacillales</taxon>
        <taxon>Bacillaceae</taxon>
        <taxon>Bacillus</taxon>
    </lineage>
</organism>
<reference evidence="1 3" key="1">
    <citation type="journal article" date="2016" name="Front. Microbiol.">
        <title>High-Level Heat Resistance of Spores of Bacillus amyloliquefaciens and Bacillus licheniformis Results from the Presence of a spoVA Operon in a Tn1546 Transposon.</title>
        <authorList>
            <person name="Berendsen E.M."/>
            <person name="Koning R.A."/>
            <person name="Boekhorst J."/>
            <person name="de Jong A."/>
            <person name="Kuipers O.P."/>
            <person name="Wells-Bennik M.H."/>
        </authorList>
    </citation>
    <scope>NUCLEOTIDE SEQUENCE [LARGE SCALE GENOMIC DNA]</scope>
    <source>
        <strain evidence="1 3">B4121</strain>
    </source>
</reference>